<dbReference type="AlphaFoldDB" id="A0AAN9PCV2"/>
<dbReference type="EMBL" id="JAYKXN010000004">
    <property type="protein sequence ID" value="KAK7293556.1"/>
    <property type="molecule type" value="Genomic_DNA"/>
</dbReference>
<organism evidence="1 2">
    <name type="scientific">Clitoria ternatea</name>
    <name type="common">Butterfly pea</name>
    <dbReference type="NCBI Taxonomy" id="43366"/>
    <lineage>
        <taxon>Eukaryota</taxon>
        <taxon>Viridiplantae</taxon>
        <taxon>Streptophyta</taxon>
        <taxon>Embryophyta</taxon>
        <taxon>Tracheophyta</taxon>
        <taxon>Spermatophyta</taxon>
        <taxon>Magnoliopsida</taxon>
        <taxon>eudicotyledons</taxon>
        <taxon>Gunneridae</taxon>
        <taxon>Pentapetalae</taxon>
        <taxon>rosids</taxon>
        <taxon>fabids</taxon>
        <taxon>Fabales</taxon>
        <taxon>Fabaceae</taxon>
        <taxon>Papilionoideae</taxon>
        <taxon>50 kb inversion clade</taxon>
        <taxon>NPAAA clade</taxon>
        <taxon>indigoferoid/millettioid clade</taxon>
        <taxon>Phaseoleae</taxon>
        <taxon>Clitoria</taxon>
    </lineage>
</organism>
<comment type="caution">
    <text evidence="1">The sequence shown here is derived from an EMBL/GenBank/DDBJ whole genome shotgun (WGS) entry which is preliminary data.</text>
</comment>
<gene>
    <name evidence="1" type="ORF">RJT34_16424</name>
</gene>
<evidence type="ECO:0000313" key="1">
    <source>
        <dbReference type="EMBL" id="KAK7293556.1"/>
    </source>
</evidence>
<accession>A0AAN9PCV2</accession>
<protein>
    <submittedName>
        <fullName evidence="1">Uncharacterized protein</fullName>
    </submittedName>
</protein>
<name>A0AAN9PCV2_CLITE</name>
<sequence>MNLKLMYSIKESLSSENTFFVCPNPNLPSRLVPSTFSLVCPVSPSPTSCSLHCATAPFPLRHCATPFSSPSSCLHAALSVAVAVHTTSCTVGTMASPLSESGDGGRVNFLKAEHGGFSCPWWGWEVFCATAMGSLTFCSVKLVGVMVLLESRDSSEFK</sequence>
<reference evidence="1 2" key="1">
    <citation type="submission" date="2024-01" db="EMBL/GenBank/DDBJ databases">
        <title>The genomes of 5 underutilized Papilionoideae crops provide insights into root nodulation and disease resistance.</title>
        <authorList>
            <person name="Yuan L."/>
        </authorList>
    </citation>
    <scope>NUCLEOTIDE SEQUENCE [LARGE SCALE GENOMIC DNA]</scope>
    <source>
        <strain evidence="1">LY-2023</strain>
        <tissue evidence="1">Leaf</tissue>
    </source>
</reference>
<dbReference type="Proteomes" id="UP001359559">
    <property type="component" value="Unassembled WGS sequence"/>
</dbReference>
<proteinExistence type="predicted"/>
<keyword evidence="2" id="KW-1185">Reference proteome</keyword>
<evidence type="ECO:0000313" key="2">
    <source>
        <dbReference type="Proteomes" id="UP001359559"/>
    </source>
</evidence>